<organism evidence="2 3">
    <name type="scientific">Durusdinium trenchii</name>
    <dbReference type="NCBI Taxonomy" id="1381693"/>
    <lineage>
        <taxon>Eukaryota</taxon>
        <taxon>Sar</taxon>
        <taxon>Alveolata</taxon>
        <taxon>Dinophyceae</taxon>
        <taxon>Suessiales</taxon>
        <taxon>Symbiodiniaceae</taxon>
        <taxon>Durusdinium</taxon>
    </lineage>
</organism>
<feature type="compositionally biased region" description="Basic and acidic residues" evidence="1">
    <location>
        <begin position="582"/>
        <end position="597"/>
    </location>
</feature>
<accession>A0ABP0PPA4</accession>
<reference evidence="2 3" key="1">
    <citation type="submission" date="2024-02" db="EMBL/GenBank/DDBJ databases">
        <authorList>
            <person name="Chen Y."/>
            <person name="Shah S."/>
            <person name="Dougan E. K."/>
            <person name="Thang M."/>
            <person name="Chan C."/>
        </authorList>
    </citation>
    <scope>NUCLEOTIDE SEQUENCE [LARGE SCALE GENOMIC DNA]</scope>
</reference>
<comment type="caution">
    <text evidence="2">The sequence shown here is derived from an EMBL/GenBank/DDBJ whole genome shotgun (WGS) entry which is preliminary data.</text>
</comment>
<gene>
    <name evidence="2" type="ORF">SCF082_LOCUS36881</name>
</gene>
<evidence type="ECO:0000313" key="3">
    <source>
        <dbReference type="Proteomes" id="UP001642464"/>
    </source>
</evidence>
<dbReference type="EMBL" id="CAXAMM010037003">
    <property type="protein sequence ID" value="CAK9076550.1"/>
    <property type="molecule type" value="Genomic_DNA"/>
</dbReference>
<protein>
    <submittedName>
        <fullName evidence="2">Uncharacterized protein</fullName>
    </submittedName>
</protein>
<feature type="region of interest" description="Disordered" evidence="1">
    <location>
        <begin position="576"/>
        <end position="597"/>
    </location>
</feature>
<keyword evidence="3" id="KW-1185">Reference proteome</keyword>
<proteinExistence type="predicted"/>
<feature type="region of interest" description="Disordered" evidence="1">
    <location>
        <begin position="1"/>
        <end position="24"/>
    </location>
</feature>
<dbReference type="Proteomes" id="UP001642464">
    <property type="component" value="Unassembled WGS sequence"/>
</dbReference>
<name>A0ABP0PPA4_9DINO</name>
<evidence type="ECO:0000313" key="2">
    <source>
        <dbReference type="EMBL" id="CAK9076550.1"/>
    </source>
</evidence>
<evidence type="ECO:0000256" key="1">
    <source>
        <dbReference type="SAM" id="MobiDB-lite"/>
    </source>
</evidence>
<sequence length="885" mass="99582">MDLDSLDFDKEETAKSKKQKSKLKPIKTMGVTNETAELRKKFKELWIRRRKAWESKFLVGSCLPKDFVYPTAASEKMAKQSWILGTKKGCGCLPRNKANTMSEWALGTAGLVDKFRAWYLTKHQESQQHVAACKKFLGVSESYECGPSLSEFEDLFKKLQQGSLFGWPMLRQSLLDGLDSFQIGYGIIGVIRGYGESTGDIVIWRYEGPTPELDTDLYQHIRESIEVVLSDSAANEIAASNVNRGRRALQIESDTADTLLPNLKLAKHRFESHTTPLCRLLSNLPAVIAVAQRIIQQRHDATGASIRNWLNSLTSEHVLQLSMLADCTDEALVLLRLVDDEQCDSAELGNYVQGFADRTQALILNKLILDTGYTKFTLDMLSEGKVAFFASGDARRLRPCDQEMTDRRLDHMKVFSLTSSLAKTRTFFQSAENESIDRLASFFNVSSGGLKDQLDRLRPLAQKHCKESHSSAKDAWVATMLATQNRGSMKESYPISDLAPVMYRYLAWQASTSGVEQNFAKSERMKTRGQTPASAEFEDRALRMLLCKTSQVDMNDTVKKALQLYNRCHVGTTRTHVKKRVDKSVKRPPGPDEDPRAEAGFKRLRHNQVNDAMLGLDDALSLSFDLDLNPSQDSQVAALWGEGHEKEFQFQKGKQTRRVVEGFRDGLLDESEIDEADLALALEKEKKQDKELVRGNKSFNEMASKMNGPMDWDILTGQKIWVDSTLQNDPEVEVSLMKHNLFAVTERKEATLFAVPDCTTLSERVKLFAALFGLRVLDGSLLQGKPGFLVKFKASINTRQRVFFSSQFHQKHPDFEGTVMRAFNVRGSKWKPADNRSDATIKLVTTTEAARAKVVGGDDAGHHCKSSFLESISKMDFKNSGYYKP</sequence>